<dbReference type="PANTHER" id="PTHR12598:SF0">
    <property type="entry name" value="COPPER HOMEOSTASIS PROTEIN CUTC HOMOLOG"/>
    <property type="match status" value="1"/>
</dbReference>
<dbReference type="Gene3D" id="3.20.20.380">
    <property type="entry name" value="Copper homeostasis (CutC) domain"/>
    <property type="match status" value="1"/>
</dbReference>
<comment type="similarity">
    <text evidence="1 2">Belongs to the CutC family.</text>
</comment>
<dbReference type="RefSeq" id="WP_345729655.1">
    <property type="nucleotide sequence ID" value="NZ_BAAAYN010000024.1"/>
</dbReference>
<keyword evidence="4" id="KW-1185">Reference proteome</keyword>
<dbReference type="HAMAP" id="MF_00795">
    <property type="entry name" value="CutC"/>
    <property type="match status" value="1"/>
</dbReference>
<name>A0ABP6T0S1_9ACTN</name>
<keyword evidence="2" id="KW-0963">Cytoplasm</keyword>
<dbReference type="SUPFAM" id="SSF110395">
    <property type="entry name" value="CutC-like"/>
    <property type="match status" value="1"/>
</dbReference>
<evidence type="ECO:0000313" key="3">
    <source>
        <dbReference type="EMBL" id="GAA3389482.1"/>
    </source>
</evidence>
<dbReference type="Proteomes" id="UP001501676">
    <property type="component" value="Unassembled WGS sequence"/>
</dbReference>
<reference evidence="4" key="1">
    <citation type="journal article" date="2019" name="Int. J. Syst. Evol. Microbiol.">
        <title>The Global Catalogue of Microorganisms (GCM) 10K type strain sequencing project: providing services to taxonomists for standard genome sequencing and annotation.</title>
        <authorList>
            <consortium name="The Broad Institute Genomics Platform"/>
            <consortium name="The Broad Institute Genome Sequencing Center for Infectious Disease"/>
            <person name="Wu L."/>
            <person name="Ma J."/>
        </authorList>
    </citation>
    <scope>NUCLEOTIDE SEQUENCE [LARGE SCALE GENOMIC DNA]</scope>
    <source>
        <strain evidence="4">JCM 9458</strain>
    </source>
</reference>
<comment type="subcellular location">
    <subcellularLocation>
        <location evidence="2">Cytoplasm</location>
    </subcellularLocation>
</comment>
<dbReference type="PANTHER" id="PTHR12598">
    <property type="entry name" value="COPPER HOMEOSTASIS PROTEIN CUTC"/>
    <property type="match status" value="1"/>
</dbReference>
<proteinExistence type="inferred from homology"/>
<protein>
    <recommendedName>
        <fullName evidence="2">PF03932 family protein CutC</fullName>
    </recommendedName>
</protein>
<evidence type="ECO:0000256" key="1">
    <source>
        <dbReference type="ARBA" id="ARBA00007768"/>
    </source>
</evidence>
<evidence type="ECO:0000313" key="4">
    <source>
        <dbReference type="Proteomes" id="UP001501676"/>
    </source>
</evidence>
<sequence length="227" mass="23714">MTLVEICVDDVDGARIAEACGADRIELCADLLEGGITPSHGMLDAVVGATSRVGVQVLIRPRGGDFVYSADEVRVMRFDIRTFARYPRVGFVLSGLTPSGRVDVPALSELLAECGGAPVTFSRAFDQVDDQFEALDTLAGLGVRRVLTGGGPGTAAEGRDRLRALVEHADGRLAVLAGGSVRSPNVAALVAHTGVPEVHLRAMAPVGGRDRTSADEVRAVLTALGDR</sequence>
<accession>A0ABP6T0S1</accession>
<dbReference type="InterPro" id="IPR036822">
    <property type="entry name" value="CutC-like_dom_sf"/>
</dbReference>
<gene>
    <name evidence="2" type="primary">cutC</name>
    <name evidence="3" type="ORF">GCM10020369_39770</name>
</gene>
<evidence type="ECO:0000256" key="2">
    <source>
        <dbReference type="HAMAP-Rule" id="MF_00795"/>
    </source>
</evidence>
<dbReference type="EMBL" id="BAAAYN010000024">
    <property type="protein sequence ID" value="GAA3389482.1"/>
    <property type="molecule type" value="Genomic_DNA"/>
</dbReference>
<dbReference type="InterPro" id="IPR005627">
    <property type="entry name" value="CutC-like"/>
</dbReference>
<comment type="caution">
    <text evidence="3">The sequence shown here is derived from an EMBL/GenBank/DDBJ whole genome shotgun (WGS) entry which is preliminary data.</text>
</comment>
<comment type="caution">
    <text evidence="2">Once thought to be involved in copper homeostasis, experiments in E.coli have shown this is not the case.</text>
</comment>
<organism evidence="3 4">
    <name type="scientific">Cryptosporangium minutisporangium</name>
    <dbReference type="NCBI Taxonomy" id="113569"/>
    <lineage>
        <taxon>Bacteria</taxon>
        <taxon>Bacillati</taxon>
        <taxon>Actinomycetota</taxon>
        <taxon>Actinomycetes</taxon>
        <taxon>Cryptosporangiales</taxon>
        <taxon>Cryptosporangiaceae</taxon>
        <taxon>Cryptosporangium</taxon>
    </lineage>
</organism>
<dbReference type="Pfam" id="PF03932">
    <property type="entry name" value="CutC"/>
    <property type="match status" value="1"/>
</dbReference>